<evidence type="ECO:0000256" key="2">
    <source>
        <dbReference type="ARBA" id="ARBA00022982"/>
    </source>
</evidence>
<evidence type="ECO:0000256" key="3">
    <source>
        <dbReference type="ARBA" id="ARBA00023157"/>
    </source>
</evidence>
<keyword evidence="1" id="KW-0813">Transport</keyword>
<feature type="domain" description="Thioredoxin" evidence="4">
    <location>
        <begin position="25"/>
        <end position="135"/>
    </location>
</feature>
<evidence type="ECO:0000313" key="6">
    <source>
        <dbReference type="Proteomes" id="UP001396646"/>
    </source>
</evidence>
<proteinExistence type="predicted"/>
<dbReference type="SUPFAM" id="SSF52833">
    <property type="entry name" value="Thioredoxin-like"/>
    <property type="match status" value="1"/>
</dbReference>
<dbReference type="EMBL" id="JBCAUS010000002">
    <property type="protein sequence ID" value="MEL4304347.1"/>
    <property type="molecule type" value="Genomic_DNA"/>
</dbReference>
<protein>
    <submittedName>
        <fullName evidence="5">Thioredoxin family protein</fullName>
    </submittedName>
</protein>
<dbReference type="PROSITE" id="PS00194">
    <property type="entry name" value="THIOREDOXIN_1"/>
    <property type="match status" value="1"/>
</dbReference>
<dbReference type="PANTHER" id="PTHR45663:SF11">
    <property type="entry name" value="GEO12009P1"/>
    <property type="match status" value="1"/>
</dbReference>
<dbReference type="CDD" id="cd02947">
    <property type="entry name" value="TRX_family"/>
    <property type="match status" value="1"/>
</dbReference>
<evidence type="ECO:0000259" key="4">
    <source>
        <dbReference type="PROSITE" id="PS51352"/>
    </source>
</evidence>
<dbReference type="Proteomes" id="UP001396646">
    <property type="component" value="Unassembled WGS sequence"/>
</dbReference>
<dbReference type="InterPro" id="IPR017937">
    <property type="entry name" value="Thioredoxin_CS"/>
</dbReference>
<keyword evidence="2" id="KW-0249">Electron transport</keyword>
<dbReference type="Gene3D" id="3.40.30.10">
    <property type="entry name" value="Glutaredoxin"/>
    <property type="match status" value="1"/>
</dbReference>
<reference evidence="5 6" key="1">
    <citation type="submission" date="2024-04" db="EMBL/GenBank/DDBJ databases">
        <title>Methanococcoides sp. LMO-2.</title>
        <authorList>
            <person name="Liang L."/>
        </authorList>
    </citation>
    <scope>NUCLEOTIDE SEQUENCE [LARGE SCALE GENOMIC DNA]</scope>
    <source>
        <strain evidence="5 6">LMO-2</strain>
    </source>
</reference>
<gene>
    <name evidence="5" type="ORF">WOA13_00655</name>
</gene>
<accession>A0ABU9KRU5</accession>
<dbReference type="InterPro" id="IPR013766">
    <property type="entry name" value="Thioredoxin_domain"/>
</dbReference>
<evidence type="ECO:0000256" key="1">
    <source>
        <dbReference type="ARBA" id="ARBA00022448"/>
    </source>
</evidence>
<name>A0ABU9KRU5_9EURY</name>
<dbReference type="PANTHER" id="PTHR45663">
    <property type="entry name" value="GEO12009P1"/>
    <property type="match status" value="1"/>
</dbReference>
<dbReference type="InterPro" id="IPR036249">
    <property type="entry name" value="Thioredoxin-like_sf"/>
</dbReference>
<keyword evidence="6" id="KW-1185">Reference proteome</keyword>
<dbReference type="PROSITE" id="PS51352">
    <property type="entry name" value="THIOREDOXIN_2"/>
    <property type="match status" value="1"/>
</dbReference>
<organism evidence="5 6">
    <name type="scientific">Methanococcoides cohabitans</name>
    <dbReference type="NCBI Taxonomy" id="3136559"/>
    <lineage>
        <taxon>Archaea</taxon>
        <taxon>Methanobacteriati</taxon>
        <taxon>Methanobacteriota</taxon>
        <taxon>Stenosarchaea group</taxon>
        <taxon>Methanomicrobia</taxon>
        <taxon>Methanosarcinales</taxon>
        <taxon>Methanosarcinaceae</taxon>
        <taxon>Methanococcoides</taxon>
    </lineage>
</organism>
<dbReference type="RefSeq" id="WP_342126077.1">
    <property type="nucleotide sequence ID" value="NZ_JBCAUS010000002.1"/>
</dbReference>
<evidence type="ECO:0000313" key="5">
    <source>
        <dbReference type="EMBL" id="MEL4304347.1"/>
    </source>
</evidence>
<keyword evidence="3" id="KW-1015">Disulfide bond</keyword>
<sequence>MGLGDIISNLFGKGKETRTSEPVVEELGTNLYEINTAAFESEVVSSGMPVVVDCFTKTCPPCKKMAPIFEKVAAEYDGKIKFIKVNLKNSPEIGKQFKIIGVPTLLFFRGGEMITNVVGFAEEEKLKEKLETLLE</sequence>
<comment type="caution">
    <text evidence="5">The sequence shown here is derived from an EMBL/GenBank/DDBJ whole genome shotgun (WGS) entry which is preliminary data.</text>
</comment>
<dbReference type="Pfam" id="PF00085">
    <property type="entry name" value="Thioredoxin"/>
    <property type="match status" value="1"/>
</dbReference>